<comment type="pathway">
    <text evidence="1">Bacterial outer membrane biogenesis; LPS O-antigen biosynthesis.</text>
</comment>
<dbReference type="EMBL" id="JAMYXC010000191">
    <property type="protein sequence ID" value="MCP1169302.1"/>
    <property type="molecule type" value="Genomic_DNA"/>
</dbReference>
<dbReference type="RefSeq" id="WP_253332786.1">
    <property type="nucleotide sequence ID" value="NZ_JAMYXC010000191.1"/>
</dbReference>
<comment type="caution">
    <text evidence="4">The sequence shown here is derived from an EMBL/GenBank/DDBJ whole genome shotgun (WGS) entry which is preliminary data.</text>
</comment>
<sequence>MEASDTPPPGLSEDFSGRTVLVLGGDGFCGWPTALRFSTLGAKVSILDNGARRRIDKDLGTTPLLPICSLPERLAAWQEQTGRTIRSHEIDLATDPKALRILLAETRPDIIIHFAEQRSAPYSMMSPEAGRYTVDNNLRATHNLLAAIVEAGCDPHLIHLGSLGVYGYRSAGLRLPEGYLSVRAFGTDGREAEKEVLFPGEPDSIYHMTKSLDQQLFAFYARFHGLRITDLHQGVVWCTQTKETRTDARLVNRFDHDRLYGTVVNRFMCQAVAQRPLTVFGSGTQRRGFIHICDMLRCLVFAAETPPRNGDRVRVVNQVAEICCVLHIAEIIAKLTGVPIVFVDNERREPEGNELDVDNSTLRGIGFTPQCFDTGLAEEIADVKKLLRSNLQRVAAS</sequence>
<dbReference type="Gene3D" id="3.40.50.720">
    <property type="entry name" value="NAD(P)-binding Rossmann-like Domain"/>
    <property type="match status" value="1"/>
</dbReference>
<evidence type="ECO:0000313" key="5">
    <source>
        <dbReference type="Proteomes" id="UP001139477"/>
    </source>
</evidence>
<dbReference type="InterPro" id="IPR036291">
    <property type="entry name" value="NAD(P)-bd_dom_sf"/>
</dbReference>
<name>A0A9X2JNV1_9RHOB</name>
<dbReference type="PANTHER" id="PTHR43000">
    <property type="entry name" value="DTDP-D-GLUCOSE 4,6-DEHYDRATASE-RELATED"/>
    <property type="match status" value="1"/>
</dbReference>
<reference evidence="4" key="1">
    <citation type="submission" date="2022-06" db="EMBL/GenBank/DDBJ databases">
        <title>Limimaricola sediminis sp. nov., isolated from an intertidal sediment.</title>
        <authorList>
            <person name="Shao X."/>
        </authorList>
    </citation>
    <scope>NUCLEOTIDE SEQUENCE</scope>
    <source>
        <strain evidence="4">ASW11-118</strain>
    </source>
</reference>
<dbReference type="SUPFAM" id="SSF51735">
    <property type="entry name" value="NAD(P)-binding Rossmann-fold domains"/>
    <property type="match status" value="1"/>
</dbReference>
<evidence type="ECO:0000256" key="1">
    <source>
        <dbReference type="ARBA" id="ARBA00005125"/>
    </source>
</evidence>
<proteinExistence type="inferred from homology"/>
<evidence type="ECO:0000313" key="4">
    <source>
        <dbReference type="EMBL" id="MCP1169302.1"/>
    </source>
</evidence>
<gene>
    <name evidence="4" type="ORF">NHG85_12355</name>
</gene>
<dbReference type="InterPro" id="IPR001509">
    <property type="entry name" value="Epimerase_deHydtase"/>
</dbReference>
<keyword evidence="5" id="KW-1185">Reference proteome</keyword>
<protein>
    <submittedName>
        <fullName evidence="4">NAD-dependent epimerase/dehydratase family protein</fullName>
    </submittedName>
</protein>
<accession>A0A9X2JNV1</accession>
<dbReference type="Pfam" id="PF01370">
    <property type="entry name" value="Epimerase"/>
    <property type="match status" value="1"/>
</dbReference>
<comment type="similarity">
    <text evidence="2">Belongs to the NAD(P)-dependent epimerase/dehydratase family.</text>
</comment>
<organism evidence="4 5">
    <name type="scientific">Limimaricola litoreus</name>
    <dbReference type="NCBI Taxonomy" id="2955316"/>
    <lineage>
        <taxon>Bacteria</taxon>
        <taxon>Pseudomonadati</taxon>
        <taxon>Pseudomonadota</taxon>
        <taxon>Alphaproteobacteria</taxon>
        <taxon>Rhodobacterales</taxon>
        <taxon>Paracoccaceae</taxon>
        <taxon>Limimaricola</taxon>
    </lineage>
</organism>
<feature type="domain" description="NAD-dependent epimerase/dehydratase" evidence="3">
    <location>
        <begin position="20"/>
        <end position="308"/>
    </location>
</feature>
<dbReference type="AlphaFoldDB" id="A0A9X2JNV1"/>
<evidence type="ECO:0000259" key="3">
    <source>
        <dbReference type="Pfam" id="PF01370"/>
    </source>
</evidence>
<evidence type="ECO:0000256" key="2">
    <source>
        <dbReference type="ARBA" id="ARBA00007637"/>
    </source>
</evidence>
<dbReference type="Gene3D" id="3.90.25.10">
    <property type="entry name" value="UDP-galactose 4-epimerase, domain 1"/>
    <property type="match status" value="1"/>
</dbReference>
<dbReference type="Proteomes" id="UP001139477">
    <property type="component" value="Unassembled WGS sequence"/>
</dbReference>